<dbReference type="AlphaFoldDB" id="A0A098RX59"/>
<proteinExistence type="predicted"/>
<evidence type="ECO:0000313" key="1">
    <source>
        <dbReference type="EMBL" id="KGE84789.1"/>
    </source>
</evidence>
<organism evidence="1 2">
    <name type="scientific">Phaeodactylibacter xiamenensis</name>
    <dbReference type="NCBI Taxonomy" id="1524460"/>
    <lineage>
        <taxon>Bacteria</taxon>
        <taxon>Pseudomonadati</taxon>
        <taxon>Bacteroidota</taxon>
        <taxon>Saprospiria</taxon>
        <taxon>Saprospirales</taxon>
        <taxon>Haliscomenobacteraceae</taxon>
        <taxon>Phaeodactylibacter</taxon>
    </lineage>
</organism>
<evidence type="ECO:0000313" key="2">
    <source>
        <dbReference type="Proteomes" id="UP000029736"/>
    </source>
</evidence>
<protein>
    <submittedName>
        <fullName evidence="1">Uncharacterized protein</fullName>
    </submittedName>
</protein>
<accession>A0A098RX59</accession>
<sequence>MGTQILDLWIILYSEFSFLRRDNSYFQFHRIPILMRYPITARATRRPGFLKIIFSFHFTKIAAAGKGEIGEAWL</sequence>
<keyword evidence="2" id="KW-1185">Reference proteome</keyword>
<comment type="caution">
    <text evidence="1">The sequence shown here is derived from an EMBL/GenBank/DDBJ whole genome shotgun (WGS) entry which is preliminary data.</text>
</comment>
<reference evidence="1 2" key="1">
    <citation type="journal article" date="2014" name="Int. J. Syst. Evol. Microbiol.">
        <title>Phaeodactylibacter xiamenensis gen. nov., sp. nov., a member of the family Saprospiraceae isolated from the marine alga Phaeodactylum tricornutum.</title>
        <authorList>
            <person name="Chen Z.Jr."/>
            <person name="Lei X."/>
            <person name="Lai Q."/>
            <person name="Li Y."/>
            <person name="Zhang B."/>
            <person name="Zhang J."/>
            <person name="Zhang H."/>
            <person name="Yang L."/>
            <person name="Zheng W."/>
            <person name="Tian Y."/>
            <person name="Yu Z."/>
            <person name="Xu H.Jr."/>
            <person name="Zheng T."/>
        </authorList>
    </citation>
    <scope>NUCLEOTIDE SEQUENCE [LARGE SCALE GENOMIC DNA]</scope>
    <source>
        <strain evidence="1 2">KD52</strain>
    </source>
</reference>
<dbReference type="EMBL" id="JPOS01000136">
    <property type="protein sequence ID" value="KGE84789.1"/>
    <property type="molecule type" value="Genomic_DNA"/>
</dbReference>
<dbReference type="Proteomes" id="UP000029736">
    <property type="component" value="Unassembled WGS sequence"/>
</dbReference>
<name>A0A098RX59_9BACT</name>
<gene>
    <name evidence="1" type="ORF">IX84_31880</name>
</gene>